<dbReference type="InterPro" id="IPR005814">
    <property type="entry name" value="Aminotrans_3"/>
</dbReference>
<evidence type="ECO:0000256" key="8">
    <source>
        <dbReference type="ARBA" id="ARBA00031787"/>
    </source>
</evidence>
<gene>
    <name evidence="10" type="ORF">HBR001_LOCUS546</name>
</gene>
<evidence type="ECO:0000256" key="6">
    <source>
        <dbReference type="ARBA" id="ARBA00022898"/>
    </source>
</evidence>
<evidence type="ECO:0000256" key="5">
    <source>
        <dbReference type="ARBA" id="ARBA00022679"/>
    </source>
</evidence>
<keyword evidence="4" id="KW-0032">Aminotransferase</keyword>
<dbReference type="InterPro" id="IPR015424">
    <property type="entry name" value="PyrdxlP-dep_Trfase"/>
</dbReference>
<dbReference type="PROSITE" id="PS00600">
    <property type="entry name" value="AA_TRANSFER_CLASS_3"/>
    <property type="match status" value="1"/>
</dbReference>
<dbReference type="InterPro" id="IPR049704">
    <property type="entry name" value="Aminotrans_3_PPA_site"/>
</dbReference>
<comment type="similarity">
    <text evidence="2 9">Belongs to the class-III pyridoxal-phosphate-dependent aminotransferase family.</text>
</comment>
<evidence type="ECO:0000256" key="9">
    <source>
        <dbReference type="RuleBase" id="RU003560"/>
    </source>
</evidence>
<accession>A0AAV0T231</accession>
<evidence type="ECO:0000256" key="1">
    <source>
        <dbReference type="ARBA" id="ARBA00001933"/>
    </source>
</evidence>
<dbReference type="EMBL" id="CANTFL010000073">
    <property type="protein sequence ID" value="CAI5710865.1"/>
    <property type="molecule type" value="Genomic_DNA"/>
</dbReference>
<protein>
    <recommendedName>
        <fullName evidence="3">4-aminobutyrate--2-oxoglutarate transaminase</fullName>
        <ecNumber evidence="3">2.6.1.19</ecNumber>
    </recommendedName>
    <alternativeName>
        <fullName evidence="8">GABA aminotransferase</fullName>
    </alternativeName>
    <alternativeName>
        <fullName evidence="7">Gamma-amino-N-butyrate transaminase</fullName>
    </alternativeName>
</protein>
<organism evidence="10 11">
    <name type="scientific">Hyaloperonospora brassicae</name>
    <name type="common">Brassica downy mildew</name>
    <name type="synonym">Peronospora brassicae</name>
    <dbReference type="NCBI Taxonomy" id="162125"/>
    <lineage>
        <taxon>Eukaryota</taxon>
        <taxon>Sar</taxon>
        <taxon>Stramenopiles</taxon>
        <taxon>Oomycota</taxon>
        <taxon>Peronosporomycetes</taxon>
        <taxon>Peronosporales</taxon>
        <taxon>Peronosporaceae</taxon>
        <taxon>Hyaloperonospora</taxon>
    </lineage>
</organism>
<dbReference type="Pfam" id="PF00202">
    <property type="entry name" value="Aminotran_3"/>
    <property type="match status" value="1"/>
</dbReference>
<dbReference type="PANTHER" id="PTHR43206:SF1">
    <property type="entry name" value="4-AMINOBUTYRATE AMINOTRANSFERASE, MITOCHONDRIAL"/>
    <property type="match status" value="1"/>
</dbReference>
<dbReference type="InterPro" id="IPR015421">
    <property type="entry name" value="PyrdxlP-dep_Trfase_major"/>
</dbReference>
<dbReference type="FunFam" id="3.40.640.10:FF:000219">
    <property type="entry name" value="Aminotransferase PigE"/>
    <property type="match status" value="1"/>
</dbReference>
<dbReference type="PIRSF" id="PIRSF000521">
    <property type="entry name" value="Transaminase_4ab_Lys_Orn"/>
    <property type="match status" value="1"/>
</dbReference>
<evidence type="ECO:0000256" key="2">
    <source>
        <dbReference type="ARBA" id="ARBA00008954"/>
    </source>
</evidence>
<dbReference type="Gene3D" id="3.40.640.10">
    <property type="entry name" value="Type I PLP-dependent aspartate aminotransferase-like (Major domain)"/>
    <property type="match status" value="1"/>
</dbReference>
<dbReference type="InterPro" id="IPR015422">
    <property type="entry name" value="PyrdxlP-dep_Trfase_small"/>
</dbReference>
<dbReference type="InterPro" id="IPR004631">
    <property type="entry name" value="4NH2But_aminotransferase_euk"/>
</dbReference>
<keyword evidence="11" id="KW-1185">Reference proteome</keyword>
<proteinExistence type="inferred from homology"/>
<dbReference type="PANTHER" id="PTHR43206">
    <property type="entry name" value="AMINOTRANSFERASE"/>
    <property type="match status" value="1"/>
</dbReference>
<evidence type="ECO:0000256" key="3">
    <source>
        <dbReference type="ARBA" id="ARBA00012912"/>
    </source>
</evidence>
<evidence type="ECO:0000256" key="4">
    <source>
        <dbReference type="ARBA" id="ARBA00022576"/>
    </source>
</evidence>
<dbReference type="CDD" id="cd00610">
    <property type="entry name" value="OAT_like"/>
    <property type="match status" value="1"/>
</dbReference>
<dbReference type="GO" id="GO:0030170">
    <property type="term" value="F:pyridoxal phosphate binding"/>
    <property type="evidence" value="ECO:0007669"/>
    <property type="project" value="InterPro"/>
</dbReference>
<dbReference type="GO" id="GO:0009450">
    <property type="term" value="P:gamma-aminobutyric acid catabolic process"/>
    <property type="evidence" value="ECO:0007669"/>
    <property type="project" value="TreeGrafter"/>
</dbReference>
<keyword evidence="5" id="KW-0808">Transferase</keyword>
<dbReference type="GO" id="GO:0034386">
    <property type="term" value="F:4-aminobutyrate:2-oxoglutarate transaminase activity"/>
    <property type="evidence" value="ECO:0007669"/>
    <property type="project" value="UniProtKB-EC"/>
</dbReference>
<evidence type="ECO:0000313" key="11">
    <source>
        <dbReference type="Proteomes" id="UP001162031"/>
    </source>
</evidence>
<dbReference type="AlphaFoldDB" id="A0AAV0T231"/>
<dbReference type="GO" id="GO:0005739">
    <property type="term" value="C:mitochondrion"/>
    <property type="evidence" value="ECO:0007669"/>
    <property type="project" value="TreeGrafter"/>
</dbReference>
<sequence>MPQRLVAPRNRSLWPWRRSFRTRALPATPSPPFPDEYAHAAVVTAHVPGPKSQQQRQRLAALQNTAAVGFFADYAASRGNYLVDIDGNRFLDVYGQIASLALGYNHPKLLDAMRDRTSLAMLVQRPCLGVFPPADWVDRLHRTLGAVAPTGLTDVQTLMCGSCSNENAYKAVFIWFQTKRRGGRAPSEHELATSMLHRLPGTPPLSILSFQGGFHGRLLGCLSTTHSKALHKVDVPAFDWPVAPFPKLRYPLEVHQAANEAEEARCLDEVERLLQHSAGVTEHTDSRIAGMVVEPIQAEGGDNHASPAFFRQLRDLAAAYDVAFIVDEVQTGGGSTGKFWAHEHWELTNPPDFVTFSKKMQTGGYYAKEAFRVKEGYRIFNTWMGDPAKMITLEAVLKVVADDSLLENVKITGNYLKTGLQDIADEFPALVSNVRGQGTYLAIDFPTEAVRNDFVNLMKMKGVASGGCGATSVRFRPSLIFQPKHAAEYLDKMHEVCKALVHT</sequence>
<dbReference type="SUPFAM" id="SSF53383">
    <property type="entry name" value="PLP-dependent transferases"/>
    <property type="match status" value="1"/>
</dbReference>
<dbReference type="Gene3D" id="3.90.1150.10">
    <property type="entry name" value="Aspartate Aminotransferase, domain 1"/>
    <property type="match status" value="1"/>
</dbReference>
<evidence type="ECO:0000256" key="7">
    <source>
        <dbReference type="ARBA" id="ARBA00030204"/>
    </source>
</evidence>
<comment type="cofactor">
    <cofactor evidence="1">
        <name>pyridoxal 5'-phosphate</name>
        <dbReference type="ChEBI" id="CHEBI:597326"/>
    </cofactor>
</comment>
<keyword evidence="6 9" id="KW-0663">Pyridoxal phosphate</keyword>
<comment type="caution">
    <text evidence="10">The sequence shown here is derived from an EMBL/GenBank/DDBJ whole genome shotgun (WGS) entry which is preliminary data.</text>
</comment>
<dbReference type="EC" id="2.6.1.19" evidence="3"/>
<dbReference type="NCBIfam" id="TIGR00699">
    <property type="entry name" value="GABAtrns_euk"/>
    <property type="match status" value="1"/>
</dbReference>
<reference evidence="10" key="1">
    <citation type="submission" date="2022-12" db="EMBL/GenBank/DDBJ databases">
        <authorList>
            <person name="Webb A."/>
        </authorList>
    </citation>
    <scope>NUCLEOTIDE SEQUENCE</scope>
    <source>
        <strain evidence="10">Hp1</strain>
    </source>
</reference>
<name>A0AAV0T231_HYABA</name>
<evidence type="ECO:0000313" key="10">
    <source>
        <dbReference type="EMBL" id="CAI5710865.1"/>
    </source>
</evidence>
<dbReference type="Proteomes" id="UP001162031">
    <property type="component" value="Unassembled WGS sequence"/>
</dbReference>